<sequence>MFLLIRLLNTHSIRHSSRNRKFFANLKKYYRSTTFNLFMASNNQTCFIFDKDESTKILIQMAYEIPSTRIRRQFNLLRSTDESVSQTIRRLTANIEHTLMKENKANKRRQKQHTDVKSDNEKQTILVQLFDSNDQLIDENQTNNKQAWINCKKLLINEQSYNVEYNAPAVIKFRFPDIIMTN</sequence>
<dbReference type="Proteomes" id="UP000663869">
    <property type="component" value="Unassembled WGS sequence"/>
</dbReference>
<dbReference type="EMBL" id="CAJOBS010001760">
    <property type="protein sequence ID" value="CAF4759366.1"/>
    <property type="molecule type" value="Genomic_DNA"/>
</dbReference>
<evidence type="ECO:0000313" key="3">
    <source>
        <dbReference type="EMBL" id="CAF4759366.1"/>
    </source>
</evidence>
<dbReference type="EMBL" id="CAJNYU010004421">
    <property type="protein sequence ID" value="CAF3753319.1"/>
    <property type="molecule type" value="Genomic_DNA"/>
</dbReference>
<dbReference type="Proteomes" id="UP000663838">
    <property type="component" value="Unassembled WGS sequence"/>
</dbReference>
<evidence type="ECO:0000313" key="4">
    <source>
        <dbReference type="Proteomes" id="UP000663838"/>
    </source>
</evidence>
<gene>
    <name evidence="1" type="ORF">FME351_LOCUS30968</name>
    <name evidence="3" type="ORF">TOA249_LOCUS20929</name>
    <name evidence="2" type="ORF">TSG867_LOCUS6270</name>
</gene>
<dbReference type="EMBL" id="CAJOBQ010000231">
    <property type="protein sequence ID" value="CAF4301311.1"/>
    <property type="molecule type" value="Genomic_DNA"/>
</dbReference>
<reference evidence="3" key="1">
    <citation type="submission" date="2021-02" db="EMBL/GenBank/DDBJ databases">
        <authorList>
            <person name="Nowell W R."/>
        </authorList>
    </citation>
    <scope>NUCLEOTIDE SEQUENCE</scope>
</reference>
<dbReference type="Proteomes" id="UP000663862">
    <property type="component" value="Unassembled WGS sequence"/>
</dbReference>
<evidence type="ECO:0000313" key="1">
    <source>
        <dbReference type="EMBL" id="CAF3753319.1"/>
    </source>
</evidence>
<proteinExistence type="predicted"/>
<accession>A0A821LZ40</accession>
<organism evidence="3 4">
    <name type="scientific">Rotaria socialis</name>
    <dbReference type="NCBI Taxonomy" id="392032"/>
    <lineage>
        <taxon>Eukaryota</taxon>
        <taxon>Metazoa</taxon>
        <taxon>Spiralia</taxon>
        <taxon>Gnathifera</taxon>
        <taxon>Rotifera</taxon>
        <taxon>Eurotatoria</taxon>
        <taxon>Bdelloidea</taxon>
        <taxon>Philodinida</taxon>
        <taxon>Philodinidae</taxon>
        <taxon>Rotaria</taxon>
    </lineage>
</organism>
<protein>
    <submittedName>
        <fullName evidence="3">Uncharacterized protein</fullName>
    </submittedName>
</protein>
<name>A0A821LZ40_9BILA</name>
<dbReference type="AlphaFoldDB" id="A0A821LZ40"/>
<comment type="caution">
    <text evidence="3">The sequence shown here is derived from an EMBL/GenBank/DDBJ whole genome shotgun (WGS) entry which is preliminary data.</text>
</comment>
<evidence type="ECO:0000313" key="2">
    <source>
        <dbReference type="EMBL" id="CAF4301311.1"/>
    </source>
</evidence>